<reference evidence="2 3" key="1">
    <citation type="submission" date="2015-11" db="EMBL/GenBank/DDBJ databases">
        <title>Expanding the genomic diversity of Burkholderia species for the development of highly accurate diagnostics.</title>
        <authorList>
            <person name="Sahl J."/>
            <person name="Keim P."/>
            <person name="Wagner D."/>
        </authorList>
    </citation>
    <scope>NUCLEOTIDE SEQUENCE [LARGE SCALE GENOMIC DNA]</scope>
    <source>
        <strain evidence="2 3">RF32-BP4</strain>
    </source>
</reference>
<dbReference type="EMBL" id="LOTN01000034">
    <property type="protein sequence ID" value="KUZ89638.1"/>
    <property type="molecule type" value="Genomic_DNA"/>
</dbReference>
<dbReference type="InterPro" id="IPR000594">
    <property type="entry name" value="ThiF_NAD_FAD-bd"/>
</dbReference>
<feature type="domain" description="THIF-type NAD/FAD binding fold" evidence="1">
    <location>
        <begin position="181"/>
        <end position="435"/>
    </location>
</feature>
<evidence type="ECO:0000259" key="1">
    <source>
        <dbReference type="Pfam" id="PF00899"/>
    </source>
</evidence>
<organism evidence="2 3">
    <name type="scientific">Burkholderia ubonensis</name>
    <dbReference type="NCBI Taxonomy" id="101571"/>
    <lineage>
        <taxon>Bacteria</taxon>
        <taxon>Pseudomonadati</taxon>
        <taxon>Pseudomonadota</taxon>
        <taxon>Betaproteobacteria</taxon>
        <taxon>Burkholderiales</taxon>
        <taxon>Burkholderiaceae</taxon>
        <taxon>Burkholderia</taxon>
        <taxon>Burkholderia cepacia complex</taxon>
    </lineage>
</organism>
<evidence type="ECO:0000313" key="2">
    <source>
        <dbReference type="EMBL" id="KUZ89638.1"/>
    </source>
</evidence>
<gene>
    <name evidence="2" type="ORF">WI38_15875</name>
</gene>
<name>A0A117Y0C6_9BURK</name>
<dbReference type="GO" id="GO:0061503">
    <property type="term" value="F:tRNA threonylcarbamoyladenosine dehydratase"/>
    <property type="evidence" value="ECO:0007669"/>
    <property type="project" value="TreeGrafter"/>
</dbReference>
<dbReference type="Gene3D" id="3.40.50.720">
    <property type="entry name" value="NAD(P)-binding Rossmann-like Domain"/>
    <property type="match status" value="1"/>
</dbReference>
<dbReference type="InterPro" id="IPR035985">
    <property type="entry name" value="Ubiquitin-activating_enz"/>
</dbReference>
<dbReference type="InterPro" id="IPR045886">
    <property type="entry name" value="ThiF/MoeB/HesA"/>
</dbReference>
<evidence type="ECO:0000313" key="3">
    <source>
        <dbReference type="Proteomes" id="UP000065521"/>
    </source>
</evidence>
<dbReference type="RefSeq" id="WP_059633813.1">
    <property type="nucleotide sequence ID" value="NZ_LOTK01000044.1"/>
</dbReference>
<dbReference type="PANTHER" id="PTHR43267:SF1">
    <property type="entry name" value="TRNA THREONYLCARBAMOYLADENOSINE DEHYDRATASE"/>
    <property type="match status" value="1"/>
</dbReference>
<dbReference type="Proteomes" id="UP000065521">
    <property type="component" value="Unassembled WGS sequence"/>
</dbReference>
<dbReference type="GO" id="GO:0061504">
    <property type="term" value="P:cyclic threonylcarbamoyladenosine biosynthetic process"/>
    <property type="evidence" value="ECO:0007669"/>
    <property type="project" value="TreeGrafter"/>
</dbReference>
<proteinExistence type="predicted"/>
<protein>
    <recommendedName>
        <fullName evidence="1">THIF-type NAD/FAD binding fold domain-containing protein</fullName>
    </recommendedName>
</protein>
<accession>A0A117Y0C6</accession>
<dbReference type="AlphaFoldDB" id="A0A117Y0C6"/>
<dbReference type="PANTHER" id="PTHR43267">
    <property type="entry name" value="TRNA THREONYLCARBAMOYLADENOSINE DEHYDRATASE"/>
    <property type="match status" value="1"/>
</dbReference>
<dbReference type="SUPFAM" id="SSF69572">
    <property type="entry name" value="Activating enzymes of the ubiquitin-like proteins"/>
    <property type="match status" value="1"/>
</dbReference>
<dbReference type="GO" id="GO:0008641">
    <property type="term" value="F:ubiquitin-like modifier activating enzyme activity"/>
    <property type="evidence" value="ECO:0007669"/>
    <property type="project" value="InterPro"/>
</dbReference>
<comment type="caution">
    <text evidence="2">The sequence shown here is derived from an EMBL/GenBank/DDBJ whole genome shotgun (WGS) entry which is preliminary data.</text>
</comment>
<dbReference type="Pfam" id="PF00899">
    <property type="entry name" value="ThiF"/>
    <property type="match status" value="1"/>
</dbReference>
<sequence length="465" mass="50476">MSRNARLLFTPAIFRDVQRHLFSGDGKEHAGVLLCGWHTRAGRTVLTTTQFLAARDGIDYTVSPQLHGRLEPLFIEDALSRAKQQGLAYVAIHNHFSDDAVSFSRVDIASHEYGYPTLARLNRGLPVGAAVFGTGSVEVDLWMPDGARLQLDTARVLGRWVRHLWASPRYAPRAVYDEHFDRQLPFLRASGQGLLAQATVGIVGVGGLGSQLIEPLVRLGIRQFVLLDPDRIDVSNYSRVHGALPNDLPTSIKQGALKVDIARRLIHSIAPDATVAALPVDVALGDAHHALLGCDFVFLAADTAEARLTCNALAHQYFVPMVQVGSKVHVDSSGQLQAVFGAVRHVRPGRGCLWCNGLIDRVALADAGKTHEQRDAEKYGTKIRNPAVVTFNAEVAGRALNEFLRYYATPAPVHEAATDYTLLDLLAGERELVEPTSSVDCPFCSSAAPDSYFGVGTAKRVVTLG</sequence>